<evidence type="ECO:0000313" key="3">
    <source>
        <dbReference type="EMBL" id="MED6165319.1"/>
    </source>
</evidence>
<proteinExistence type="predicted"/>
<keyword evidence="4" id="KW-1185">Reference proteome</keyword>
<evidence type="ECO:0000313" key="4">
    <source>
        <dbReference type="Proteomes" id="UP001341840"/>
    </source>
</evidence>
<feature type="region of interest" description="Disordered" evidence="2">
    <location>
        <begin position="17"/>
        <end position="95"/>
    </location>
</feature>
<dbReference type="EMBL" id="JASCZI010123346">
    <property type="protein sequence ID" value="MED6165319.1"/>
    <property type="molecule type" value="Genomic_DNA"/>
</dbReference>
<sequence length="331" mass="36175">MEKQSRFDRLMQKMVEVEVEGTGPRSVLPHPRVSTSASGDLASTPAALVPPAPSSGAVKTRKKPSVASSGKPFSVEREEGAKEDPSANIRQKRRKRKAFPADYNFRAALDAGLTQGPIREILGPLVPEQLLVTAQYLVYKLTACLQVGVENAFAAKVKLEKELVATKDQVDVLTAERDSALAAPLLKAKIDSLTKELRVAEGKHLSALARMKEGKQIALDEAEAVAGHWRDEWKSLAEKTVEMVWETFDILMDQVCHVNLAMDYSMITLDTGWDPKGKRIYNPKALAEEKTEPTAENQSVLAAEGELEVLVEPPELQVEKVVPEEGGGCPT</sequence>
<feature type="coiled-coil region" evidence="1">
    <location>
        <begin position="149"/>
        <end position="176"/>
    </location>
</feature>
<reference evidence="3 4" key="1">
    <citation type="journal article" date="2023" name="Plants (Basel)">
        <title>Bridging the Gap: Combining Genomics and Transcriptomics Approaches to Understand Stylosanthes scabra, an Orphan Legume from the Brazilian Caatinga.</title>
        <authorList>
            <person name="Ferreira-Neto J.R.C."/>
            <person name="da Silva M.D."/>
            <person name="Binneck E."/>
            <person name="de Melo N.F."/>
            <person name="da Silva R.H."/>
            <person name="de Melo A.L.T.M."/>
            <person name="Pandolfi V."/>
            <person name="Bustamante F.O."/>
            <person name="Brasileiro-Vidal A.C."/>
            <person name="Benko-Iseppon A.M."/>
        </authorList>
    </citation>
    <scope>NUCLEOTIDE SEQUENCE [LARGE SCALE GENOMIC DNA]</scope>
    <source>
        <tissue evidence="3">Leaves</tissue>
    </source>
</reference>
<evidence type="ECO:0000256" key="1">
    <source>
        <dbReference type="SAM" id="Coils"/>
    </source>
</evidence>
<protein>
    <submittedName>
        <fullName evidence="3">Uncharacterized protein</fullName>
    </submittedName>
</protein>
<name>A0ABU6UW81_9FABA</name>
<evidence type="ECO:0000256" key="2">
    <source>
        <dbReference type="SAM" id="MobiDB-lite"/>
    </source>
</evidence>
<accession>A0ABU6UW81</accession>
<gene>
    <name evidence="3" type="ORF">PIB30_098425</name>
</gene>
<feature type="compositionally biased region" description="Basic and acidic residues" evidence="2">
    <location>
        <begin position="74"/>
        <end position="85"/>
    </location>
</feature>
<comment type="caution">
    <text evidence="3">The sequence shown here is derived from an EMBL/GenBank/DDBJ whole genome shotgun (WGS) entry which is preliminary data.</text>
</comment>
<dbReference type="Proteomes" id="UP001341840">
    <property type="component" value="Unassembled WGS sequence"/>
</dbReference>
<organism evidence="3 4">
    <name type="scientific">Stylosanthes scabra</name>
    <dbReference type="NCBI Taxonomy" id="79078"/>
    <lineage>
        <taxon>Eukaryota</taxon>
        <taxon>Viridiplantae</taxon>
        <taxon>Streptophyta</taxon>
        <taxon>Embryophyta</taxon>
        <taxon>Tracheophyta</taxon>
        <taxon>Spermatophyta</taxon>
        <taxon>Magnoliopsida</taxon>
        <taxon>eudicotyledons</taxon>
        <taxon>Gunneridae</taxon>
        <taxon>Pentapetalae</taxon>
        <taxon>rosids</taxon>
        <taxon>fabids</taxon>
        <taxon>Fabales</taxon>
        <taxon>Fabaceae</taxon>
        <taxon>Papilionoideae</taxon>
        <taxon>50 kb inversion clade</taxon>
        <taxon>dalbergioids sensu lato</taxon>
        <taxon>Dalbergieae</taxon>
        <taxon>Pterocarpus clade</taxon>
        <taxon>Stylosanthes</taxon>
    </lineage>
</organism>
<keyword evidence="1" id="KW-0175">Coiled coil</keyword>